<reference evidence="4 5" key="1">
    <citation type="journal article" date="2016" name="Front. Microbiol.">
        <title>Comprehensive Phylogenetic Analysis of Bovine Non-aureus Staphylococci Species Based on Whole-Genome Sequencing.</title>
        <authorList>
            <person name="Naushad S."/>
            <person name="Barkema H.W."/>
            <person name="Luby C."/>
            <person name="Condas L.A."/>
            <person name="Nobrega D.B."/>
            <person name="Carson D.A."/>
            <person name="De Buck J."/>
        </authorList>
    </citation>
    <scope>NUCLEOTIDE SEQUENCE [LARGE SCALE GENOMIC DNA]</scope>
    <source>
        <strain evidence="4 5">SNUC 2993</strain>
    </source>
</reference>
<dbReference type="InterPro" id="IPR031107">
    <property type="entry name" value="Small_HSP"/>
</dbReference>
<comment type="caution">
    <text evidence="4">The sequence shown here is derived from an EMBL/GenBank/DDBJ whole genome shotgun (WGS) entry which is preliminary data.</text>
</comment>
<dbReference type="Proteomes" id="UP000240717">
    <property type="component" value="Unassembled WGS sequence"/>
</dbReference>
<dbReference type="AlphaFoldDB" id="A0A2T4Q3I6"/>
<dbReference type="RefSeq" id="WP_107532672.1">
    <property type="nucleotide sequence ID" value="NZ_PZEV01000002.1"/>
</dbReference>
<name>A0A2T4Q3I6_STAWA</name>
<feature type="domain" description="SHSP" evidence="3">
    <location>
        <begin position="29"/>
        <end position="138"/>
    </location>
</feature>
<proteinExistence type="inferred from homology"/>
<comment type="similarity">
    <text evidence="1 2">Belongs to the small heat shock protein (HSP20) family.</text>
</comment>
<protein>
    <submittedName>
        <fullName evidence="4">Heat-shock protein Hsp20</fullName>
    </submittedName>
</protein>
<dbReference type="InterPro" id="IPR002068">
    <property type="entry name" value="A-crystallin/Hsp20_dom"/>
</dbReference>
<dbReference type="Gene3D" id="2.60.40.790">
    <property type="match status" value="1"/>
</dbReference>
<dbReference type="InterPro" id="IPR008978">
    <property type="entry name" value="HSP20-like_chaperone"/>
</dbReference>
<evidence type="ECO:0000256" key="2">
    <source>
        <dbReference type="RuleBase" id="RU003616"/>
    </source>
</evidence>
<evidence type="ECO:0000259" key="3">
    <source>
        <dbReference type="PROSITE" id="PS01031"/>
    </source>
</evidence>
<gene>
    <name evidence="4" type="ORF">BU085_00885</name>
</gene>
<organism evidence="4 5">
    <name type="scientific">Staphylococcus warneri</name>
    <dbReference type="NCBI Taxonomy" id="1292"/>
    <lineage>
        <taxon>Bacteria</taxon>
        <taxon>Bacillati</taxon>
        <taxon>Bacillota</taxon>
        <taxon>Bacilli</taxon>
        <taxon>Bacillales</taxon>
        <taxon>Staphylococcaceae</taxon>
        <taxon>Staphylococcus</taxon>
    </lineage>
</organism>
<dbReference type="Pfam" id="PF00011">
    <property type="entry name" value="HSP20"/>
    <property type="match status" value="1"/>
</dbReference>
<evidence type="ECO:0000313" key="5">
    <source>
        <dbReference type="Proteomes" id="UP000240717"/>
    </source>
</evidence>
<dbReference type="SUPFAM" id="SSF49764">
    <property type="entry name" value="HSP20-like chaperones"/>
    <property type="match status" value="1"/>
</dbReference>
<sequence length="138" mass="15899">MPSNDFFNNAFLKNDPTDMFRDLGKQVFNQFSSQAFPANLYNESDHYLIEAELAGVKKENISLTFDHHTLTIKANKFLEPHHGQAQLNERSNGELVRRFEFEDIDKDLIKATFEDGVLNIRLPKQQHDSEDATTISIL</sequence>
<dbReference type="CDD" id="cd06464">
    <property type="entry name" value="ACD_sHsps-like"/>
    <property type="match status" value="1"/>
</dbReference>
<dbReference type="EMBL" id="PZEV01000002">
    <property type="protein sequence ID" value="PTI52481.1"/>
    <property type="molecule type" value="Genomic_DNA"/>
</dbReference>
<dbReference type="STRING" id="1194526.A284_02500"/>
<dbReference type="PANTHER" id="PTHR11527">
    <property type="entry name" value="HEAT-SHOCK PROTEIN 20 FAMILY MEMBER"/>
    <property type="match status" value="1"/>
</dbReference>
<accession>A0A2T4Q3I6</accession>
<evidence type="ECO:0000256" key="1">
    <source>
        <dbReference type="PROSITE-ProRule" id="PRU00285"/>
    </source>
</evidence>
<evidence type="ECO:0000313" key="4">
    <source>
        <dbReference type="EMBL" id="PTI52481.1"/>
    </source>
</evidence>
<dbReference type="PROSITE" id="PS01031">
    <property type="entry name" value="SHSP"/>
    <property type="match status" value="1"/>
</dbReference>